<evidence type="ECO:0000313" key="2">
    <source>
        <dbReference type="EMBL" id="SDG35602.1"/>
    </source>
</evidence>
<proteinExistence type="predicted"/>
<gene>
    <name evidence="2" type="ORF">SAMN04487974_102176</name>
</gene>
<reference evidence="2 3" key="1">
    <citation type="submission" date="2016-10" db="EMBL/GenBank/DDBJ databases">
        <authorList>
            <person name="de Groot N.N."/>
        </authorList>
    </citation>
    <scope>NUCLEOTIDE SEQUENCE [LARGE SCALE GENOMIC DNA]</scope>
    <source>
        <strain evidence="2 3">CGMCC 1.10267</strain>
    </source>
</reference>
<sequence length="130" mass="15069">MARATEEWVGKHDDSKIPDRVKDRIMERENRTCYLSGRKFMPGDPIDWDHRIALINWAGEGHGNRESNIYPVLRAPHKEKTKQDVKIKAKSARTRQKHLGIKKPQSSLSHARYKRKMDGTVVDRQTGEPV</sequence>
<protein>
    <recommendedName>
        <fullName evidence="4">HNH endonuclease</fullName>
    </recommendedName>
</protein>
<evidence type="ECO:0000256" key="1">
    <source>
        <dbReference type="SAM" id="MobiDB-lite"/>
    </source>
</evidence>
<keyword evidence="3" id="KW-1185">Reference proteome</keyword>
<accession>A0A1G7TKH0</accession>
<dbReference type="OrthoDB" id="7864830at2"/>
<dbReference type="Proteomes" id="UP000199495">
    <property type="component" value="Unassembled WGS sequence"/>
</dbReference>
<evidence type="ECO:0008006" key="4">
    <source>
        <dbReference type="Google" id="ProtNLM"/>
    </source>
</evidence>
<evidence type="ECO:0000313" key="3">
    <source>
        <dbReference type="Proteomes" id="UP000199495"/>
    </source>
</evidence>
<dbReference type="AlphaFoldDB" id="A0A1G7TKH0"/>
<feature type="region of interest" description="Disordered" evidence="1">
    <location>
        <begin position="79"/>
        <end position="130"/>
    </location>
</feature>
<dbReference type="RefSeq" id="WP_090593650.1">
    <property type="nucleotide sequence ID" value="NZ_FNCS01000002.1"/>
</dbReference>
<organism evidence="2 3">
    <name type="scientific">Pelagibacterium luteolum</name>
    <dbReference type="NCBI Taxonomy" id="440168"/>
    <lineage>
        <taxon>Bacteria</taxon>
        <taxon>Pseudomonadati</taxon>
        <taxon>Pseudomonadota</taxon>
        <taxon>Alphaproteobacteria</taxon>
        <taxon>Hyphomicrobiales</taxon>
        <taxon>Devosiaceae</taxon>
        <taxon>Pelagibacterium</taxon>
    </lineage>
</organism>
<name>A0A1G7TKH0_9HYPH</name>
<feature type="compositionally biased region" description="Basic residues" evidence="1">
    <location>
        <begin position="88"/>
        <end position="101"/>
    </location>
</feature>
<dbReference type="EMBL" id="FNCS01000002">
    <property type="protein sequence ID" value="SDG35602.1"/>
    <property type="molecule type" value="Genomic_DNA"/>
</dbReference>
<dbReference type="STRING" id="440168.SAMN04487974_102176"/>